<feature type="compositionally biased region" description="Basic and acidic residues" evidence="1">
    <location>
        <begin position="691"/>
        <end position="704"/>
    </location>
</feature>
<feature type="compositionally biased region" description="Acidic residues" evidence="1">
    <location>
        <begin position="377"/>
        <end position="387"/>
    </location>
</feature>
<feature type="compositionally biased region" description="Polar residues" evidence="1">
    <location>
        <begin position="578"/>
        <end position="588"/>
    </location>
</feature>
<feature type="compositionally biased region" description="Basic and acidic residues" evidence="1">
    <location>
        <begin position="39"/>
        <end position="62"/>
    </location>
</feature>
<feature type="compositionally biased region" description="Polar residues" evidence="1">
    <location>
        <begin position="64"/>
        <end position="81"/>
    </location>
</feature>
<dbReference type="AlphaFoldDB" id="A0A1Y1I2T2"/>
<feature type="compositionally biased region" description="Polar residues" evidence="1">
    <location>
        <begin position="120"/>
        <end position="137"/>
    </location>
</feature>
<feature type="compositionally biased region" description="Pro residues" evidence="1">
    <location>
        <begin position="554"/>
        <end position="568"/>
    </location>
</feature>
<feature type="region of interest" description="Disordered" evidence="1">
    <location>
        <begin position="952"/>
        <end position="976"/>
    </location>
</feature>
<protein>
    <submittedName>
        <fullName evidence="2">Uncharacterized protein</fullName>
    </submittedName>
</protein>
<feature type="compositionally biased region" description="Basic and acidic residues" evidence="1">
    <location>
        <begin position="209"/>
        <end position="219"/>
    </location>
</feature>
<name>A0A1Y1I2T2_KLENI</name>
<feature type="region of interest" description="Disordered" evidence="1">
    <location>
        <begin position="303"/>
        <end position="744"/>
    </location>
</feature>
<evidence type="ECO:0000313" key="3">
    <source>
        <dbReference type="Proteomes" id="UP000054558"/>
    </source>
</evidence>
<dbReference type="OMA" id="ISHFENC"/>
<gene>
    <name evidence="2" type="ORF">KFL_002260010</name>
</gene>
<reference evidence="2 3" key="1">
    <citation type="journal article" date="2014" name="Nat. Commun.">
        <title>Klebsormidium flaccidum genome reveals primary factors for plant terrestrial adaptation.</title>
        <authorList>
            <person name="Hori K."/>
            <person name="Maruyama F."/>
            <person name="Fujisawa T."/>
            <person name="Togashi T."/>
            <person name="Yamamoto N."/>
            <person name="Seo M."/>
            <person name="Sato S."/>
            <person name="Yamada T."/>
            <person name="Mori H."/>
            <person name="Tajima N."/>
            <person name="Moriyama T."/>
            <person name="Ikeuchi M."/>
            <person name="Watanabe M."/>
            <person name="Wada H."/>
            <person name="Kobayashi K."/>
            <person name="Saito M."/>
            <person name="Masuda T."/>
            <person name="Sasaki-Sekimoto Y."/>
            <person name="Mashiguchi K."/>
            <person name="Awai K."/>
            <person name="Shimojima M."/>
            <person name="Masuda S."/>
            <person name="Iwai M."/>
            <person name="Nobusawa T."/>
            <person name="Narise T."/>
            <person name="Kondo S."/>
            <person name="Saito H."/>
            <person name="Sato R."/>
            <person name="Murakawa M."/>
            <person name="Ihara Y."/>
            <person name="Oshima-Yamada Y."/>
            <person name="Ohtaka K."/>
            <person name="Satoh M."/>
            <person name="Sonobe K."/>
            <person name="Ishii M."/>
            <person name="Ohtani R."/>
            <person name="Kanamori-Sato M."/>
            <person name="Honoki R."/>
            <person name="Miyazaki D."/>
            <person name="Mochizuki H."/>
            <person name="Umetsu J."/>
            <person name="Higashi K."/>
            <person name="Shibata D."/>
            <person name="Kamiya Y."/>
            <person name="Sato N."/>
            <person name="Nakamura Y."/>
            <person name="Tabata S."/>
            <person name="Ida S."/>
            <person name="Kurokawa K."/>
            <person name="Ohta H."/>
        </authorList>
    </citation>
    <scope>NUCLEOTIDE SEQUENCE [LARGE SCALE GENOMIC DNA]</scope>
    <source>
        <strain evidence="2 3">NIES-2285</strain>
    </source>
</reference>
<organism evidence="2 3">
    <name type="scientific">Klebsormidium nitens</name>
    <name type="common">Green alga</name>
    <name type="synonym">Ulothrix nitens</name>
    <dbReference type="NCBI Taxonomy" id="105231"/>
    <lineage>
        <taxon>Eukaryota</taxon>
        <taxon>Viridiplantae</taxon>
        <taxon>Streptophyta</taxon>
        <taxon>Klebsormidiophyceae</taxon>
        <taxon>Klebsormidiales</taxon>
        <taxon>Klebsormidiaceae</taxon>
        <taxon>Klebsormidium</taxon>
    </lineage>
</organism>
<feature type="compositionally biased region" description="Low complexity" evidence="1">
    <location>
        <begin position="825"/>
        <end position="835"/>
    </location>
</feature>
<evidence type="ECO:0000256" key="1">
    <source>
        <dbReference type="SAM" id="MobiDB-lite"/>
    </source>
</evidence>
<proteinExistence type="predicted"/>
<feature type="region of interest" description="Disordered" evidence="1">
    <location>
        <begin position="759"/>
        <end position="935"/>
    </location>
</feature>
<accession>A0A1Y1I2T2</accession>
<feature type="region of interest" description="Disordered" evidence="1">
    <location>
        <begin position="39"/>
        <end position="219"/>
    </location>
</feature>
<dbReference type="Proteomes" id="UP000054558">
    <property type="component" value="Unassembled WGS sequence"/>
</dbReference>
<sequence>MSKRNEARSSDFKWMLVKKGLENLIGGGARKAWKIVNEIKHQSKGNQQREKERKLKRKREEEMAQQTVSQSGFSGQFTQNFFGPHSRVGGPDFHAGGSGGRGEGRVQEHHNPIRGRKSSVKSQSGGHRSGSYHSTGATEGAPVDEVDSAAAPPKRQRKGDSQDADKGESAEAYNPPPREKSRVGIASTGVGSQADAVLTELPHNALTDGDGHQGADDRGLKIAKTSPLGAAHARRAAAQGVLAQTKKDLASLYRAGASRAERDAVARVLEKALRACDKADEDVDAEVAAALVKKEQEIRERWKISESKGQTGNPQVVARGHSGGGKTTTVVDKAIVPDGDSEAVDNNRSESAATRAPTLPAPFHSLGSRSSGRGACLEDEEEEESEGGFELALQQQIGRTSKHVKFDKQDDVINTKDDHDQTEGKDIRKATNPPFGCKQQGKATDSEATDDTTAALQHYPYHSSFERTTAPKPKLATAMPPVRAKLNPNAPAFVPKALLPAQSEPAKPGNSSTVPPSKLPAVKTRAFSKEEDVNSGSQPGPDGKEGLMTSFPSQAPPRPSPPGRPLPTPTSKEEQGPDYTQNKINGGLSTAPAVEQLTSKVITDSHVPAEQSKSATKKEETTADVIEELEHGFDDIKDGLEESHSPPRRPPSGRNVPNPIKEPLRAKEKQASNGGQEMTSAPMRPPVTFSEPHEPAAKLGDAKKSPAGASKADDSTLQLHDSERKDDQRDAKQNQRHSVVKKDINEVVTETQKIGAGLTLQHTSAGESAVGRETIQNESLKTNKEQKVAGSVSGSNTKKAVEAMKMETITSGELPEEQQAGSLATPTTSSGVPGTPFDPWGPMGVEQWSDNEEALVPYSDSSDAEVSPPKTLSPTPPPANDRGLDTAGNTGKAVRAETPVPFRSGGIGRCGVGKERTQASGARQTGEEAGAGKLAGDSVGLGQLLSFTTSISGNEARGKKVFDNKLYEDEAKQGDH</sequence>
<dbReference type="EMBL" id="DF237175">
    <property type="protein sequence ID" value="GAQ85245.1"/>
    <property type="molecule type" value="Genomic_DNA"/>
</dbReference>
<keyword evidence="3" id="KW-1185">Reference proteome</keyword>
<feature type="compositionally biased region" description="Basic and acidic residues" evidence="1">
    <location>
        <begin position="102"/>
        <end position="111"/>
    </location>
</feature>
<feature type="compositionally biased region" description="Basic and acidic residues" evidence="1">
    <location>
        <begin position="628"/>
        <end position="645"/>
    </location>
</feature>
<evidence type="ECO:0000313" key="2">
    <source>
        <dbReference type="EMBL" id="GAQ85245.1"/>
    </source>
</evidence>
<feature type="compositionally biased region" description="Basic and acidic residues" evidence="1">
    <location>
        <begin position="720"/>
        <end position="733"/>
    </location>
</feature>
<feature type="compositionally biased region" description="Basic and acidic residues" evidence="1">
    <location>
        <begin position="404"/>
        <end position="429"/>
    </location>
</feature>
<feature type="compositionally biased region" description="Basic and acidic residues" evidence="1">
    <location>
        <begin position="158"/>
        <end position="169"/>
    </location>
</feature>
<feature type="compositionally biased region" description="Basic and acidic residues" evidence="1">
    <location>
        <begin position="956"/>
        <end position="976"/>
    </location>
</feature>